<accession>X0WW07</accession>
<gene>
    <name evidence="1" type="ORF">S01H1_52544</name>
</gene>
<evidence type="ECO:0000313" key="1">
    <source>
        <dbReference type="EMBL" id="GAG16936.1"/>
    </source>
</evidence>
<dbReference type="PANTHER" id="PTHR37170">
    <property type="entry name" value="GLUTAREDOXIN-RELATED"/>
    <property type="match status" value="1"/>
</dbReference>
<dbReference type="Gene3D" id="3.40.30.10">
    <property type="entry name" value="Glutaredoxin"/>
    <property type="match status" value="2"/>
</dbReference>
<reference evidence="1" key="1">
    <citation type="journal article" date="2014" name="Front. Microbiol.">
        <title>High frequency of phylogenetically diverse reductive dehalogenase-homologous genes in deep subseafloor sedimentary metagenomes.</title>
        <authorList>
            <person name="Kawai M."/>
            <person name="Futagami T."/>
            <person name="Toyoda A."/>
            <person name="Takaki Y."/>
            <person name="Nishi S."/>
            <person name="Hori S."/>
            <person name="Arai W."/>
            <person name="Tsubouchi T."/>
            <person name="Morono Y."/>
            <person name="Uchiyama I."/>
            <person name="Ito T."/>
            <person name="Fujiyama A."/>
            <person name="Inagaki F."/>
            <person name="Takami H."/>
        </authorList>
    </citation>
    <scope>NUCLEOTIDE SEQUENCE</scope>
    <source>
        <strain evidence="1">Expedition CK06-06</strain>
    </source>
</reference>
<feature type="non-terminal residue" evidence="1">
    <location>
        <position position="160"/>
    </location>
</feature>
<organism evidence="1">
    <name type="scientific">marine sediment metagenome</name>
    <dbReference type="NCBI Taxonomy" id="412755"/>
    <lineage>
        <taxon>unclassified sequences</taxon>
        <taxon>metagenomes</taxon>
        <taxon>ecological metagenomes</taxon>
    </lineage>
</organism>
<name>X0WW07_9ZZZZ</name>
<sequence length="160" mass="18467">MIPLREQEFLREKFSRDLVRRVRIDFFTQKETSLLVPGRQPCQYCKPTGQMLQELAALTDGISLRQHIFEEDREAVAQYQVERIPAIVLHGGDGRWLKYYGLPGGYEFVTLVEAIVDISRGTSYLSGETRKRLRKLKDDVRIQVFVTPACPHCPQMARLA</sequence>
<proteinExistence type="predicted"/>
<dbReference type="AlphaFoldDB" id="X0WW07"/>
<protein>
    <submittedName>
        <fullName evidence="1">Uncharacterized protein</fullName>
    </submittedName>
</protein>
<dbReference type="SUPFAM" id="SSF52833">
    <property type="entry name" value="Thioredoxin-like"/>
    <property type="match status" value="2"/>
</dbReference>
<dbReference type="InterPro" id="IPR036249">
    <property type="entry name" value="Thioredoxin-like_sf"/>
</dbReference>
<comment type="caution">
    <text evidence="1">The sequence shown here is derived from an EMBL/GenBank/DDBJ whole genome shotgun (WGS) entry which is preliminary data.</text>
</comment>
<dbReference type="EMBL" id="BARS01033968">
    <property type="protein sequence ID" value="GAG16936.1"/>
    <property type="molecule type" value="Genomic_DNA"/>
</dbReference>
<dbReference type="PANTHER" id="PTHR37170:SF1">
    <property type="entry name" value="GLUTAREDOXIN-LIKE PROTEIN"/>
    <property type="match status" value="1"/>
</dbReference>